<dbReference type="PANTHER" id="PTHR37486:SF1">
    <property type="entry name" value="STRINGENT STARVATION PROTEIN B"/>
    <property type="match status" value="1"/>
</dbReference>
<proteinExistence type="predicted"/>
<name>A0A2A5CA65_9GAMM</name>
<sequence>MTMTSHRPYMIRALHEWILDNNFTPYILVNAFLEGVEVPQDYVKDGQIVLNISPQAIKTLNINNAAIEFEGRFGGIPTNVYAPMHAIMSIYARENGQGMVFESDEPVPEPPAPISGVDVPSTGSGKIDGKNSKGSKGVKPSLRVVK</sequence>
<protein>
    <submittedName>
        <fullName evidence="2">ClpXP protease specificity-enhancing factor</fullName>
    </submittedName>
</protein>
<reference evidence="3" key="1">
    <citation type="submission" date="2017-08" db="EMBL/GenBank/DDBJ databases">
        <title>A dynamic microbial community with high functional redundancy inhabits the cold, oxic subseafloor aquifer.</title>
        <authorList>
            <person name="Tully B.J."/>
            <person name="Wheat C.G."/>
            <person name="Glazer B.T."/>
            <person name="Huber J.A."/>
        </authorList>
    </citation>
    <scope>NUCLEOTIDE SEQUENCE [LARGE SCALE GENOMIC DNA]</scope>
</reference>
<dbReference type="GO" id="GO:0005829">
    <property type="term" value="C:cytosol"/>
    <property type="evidence" value="ECO:0007669"/>
    <property type="project" value="TreeGrafter"/>
</dbReference>
<dbReference type="InterPro" id="IPR036760">
    <property type="entry name" value="SspB-like_sf"/>
</dbReference>
<organism evidence="2 3">
    <name type="scientific">SAR86 cluster bacterium</name>
    <dbReference type="NCBI Taxonomy" id="2030880"/>
    <lineage>
        <taxon>Bacteria</taxon>
        <taxon>Pseudomonadati</taxon>
        <taxon>Pseudomonadota</taxon>
        <taxon>Gammaproteobacteria</taxon>
        <taxon>SAR86 cluster</taxon>
    </lineage>
</organism>
<dbReference type="GO" id="GO:0006508">
    <property type="term" value="P:proteolysis"/>
    <property type="evidence" value="ECO:0007669"/>
    <property type="project" value="UniProtKB-KW"/>
</dbReference>
<dbReference type="Proteomes" id="UP000228987">
    <property type="component" value="Unassembled WGS sequence"/>
</dbReference>
<dbReference type="AlphaFoldDB" id="A0A2A5CA65"/>
<keyword evidence="2" id="KW-0645">Protease</keyword>
<evidence type="ECO:0000313" key="2">
    <source>
        <dbReference type="EMBL" id="PCJ40643.1"/>
    </source>
</evidence>
<dbReference type="GO" id="GO:0045732">
    <property type="term" value="P:positive regulation of protein catabolic process"/>
    <property type="evidence" value="ECO:0007669"/>
    <property type="project" value="TreeGrafter"/>
</dbReference>
<dbReference type="GO" id="GO:0008233">
    <property type="term" value="F:peptidase activity"/>
    <property type="evidence" value="ECO:0007669"/>
    <property type="project" value="UniProtKB-KW"/>
</dbReference>
<comment type="caution">
    <text evidence="2">The sequence shown here is derived from an EMBL/GenBank/DDBJ whole genome shotgun (WGS) entry which is preliminary data.</text>
</comment>
<dbReference type="SUPFAM" id="SSF101738">
    <property type="entry name" value="SspB-like"/>
    <property type="match status" value="1"/>
</dbReference>
<gene>
    <name evidence="2" type="ORF">COA71_10390</name>
</gene>
<evidence type="ECO:0000256" key="1">
    <source>
        <dbReference type="SAM" id="MobiDB-lite"/>
    </source>
</evidence>
<accession>A0A2A5CA65</accession>
<dbReference type="PANTHER" id="PTHR37486">
    <property type="entry name" value="STRINGENT STARVATION PROTEIN B"/>
    <property type="match status" value="1"/>
</dbReference>
<dbReference type="NCBIfam" id="NF008763">
    <property type="entry name" value="PRK11798.1-2"/>
    <property type="match status" value="1"/>
</dbReference>
<dbReference type="InterPro" id="IPR007481">
    <property type="entry name" value="SspB"/>
</dbReference>
<dbReference type="NCBIfam" id="NF008769">
    <property type="entry name" value="PRK11798.2-5"/>
    <property type="match status" value="1"/>
</dbReference>
<dbReference type="PIRSF" id="PIRSF005276">
    <property type="entry name" value="SspB"/>
    <property type="match status" value="1"/>
</dbReference>
<feature type="region of interest" description="Disordered" evidence="1">
    <location>
        <begin position="100"/>
        <end position="146"/>
    </location>
</feature>
<evidence type="ECO:0000313" key="3">
    <source>
        <dbReference type="Proteomes" id="UP000228987"/>
    </source>
</evidence>
<dbReference type="Gene3D" id="2.30.30.220">
    <property type="entry name" value="SspB-like"/>
    <property type="match status" value="1"/>
</dbReference>
<dbReference type="Pfam" id="PF04386">
    <property type="entry name" value="SspB"/>
    <property type="match status" value="1"/>
</dbReference>
<keyword evidence="2" id="KW-0378">Hydrolase</keyword>
<dbReference type="EMBL" id="NVWI01000008">
    <property type="protein sequence ID" value="PCJ40643.1"/>
    <property type="molecule type" value="Genomic_DNA"/>
</dbReference>
<dbReference type="GO" id="GO:0005840">
    <property type="term" value="C:ribosome"/>
    <property type="evidence" value="ECO:0007669"/>
    <property type="project" value="TreeGrafter"/>
</dbReference>